<reference evidence="4 5" key="1">
    <citation type="journal article" date="2018" name="Nat. Biotechnol.">
        <title>A standardized bacterial taxonomy based on genome phylogeny substantially revises the tree of life.</title>
        <authorList>
            <person name="Parks D.H."/>
            <person name="Chuvochina M."/>
            <person name="Waite D.W."/>
            <person name="Rinke C."/>
            <person name="Skarshewski A."/>
            <person name="Chaumeil P.A."/>
            <person name="Hugenholtz P."/>
        </authorList>
    </citation>
    <scope>NUCLEOTIDE SEQUENCE [LARGE SCALE GENOMIC DNA]</scope>
    <source>
        <strain evidence="4">UBA9375</strain>
    </source>
</reference>
<evidence type="ECO:0000256" key="2">
    <source>
        <dbReference type="ARBA" id="ARBA00022801"/>
    </source>
</evidence>
<evidence type="ECO:0000313" key="5">
    <source>
        <dbReference type="Proteomes" id="UP000263642"/>
    </source>
</evidence>
<dbReference type="Pfam" id="PF13365">
    <property type="entry name" value="Trypsin_2"/>
    <property type="match status" value="1"/>
</dbReference>
<dbReference type="Gene3D" id="2.40.10.120">
    <property type="match status" value="1"/>
</dbReference>
<comment type="caution">
    <text evidence="4">The sequence shown here is derived from an EMBL/GenBank/DDBJ whole genome shotgun (WGS) entry which is preliminary data.</text>
</comment>
<keyword evidence="2" id="KW-0378">Hydrolase</keyword>
<dbReference type="EMBL" id="DQAY01000063">
    <property type="protein sequence ID" value="HCO23613.1"/>
    <property type="molecule type" value="Genomic_DNA"/>
</dbReference>
<dbReference type="InterPro" id="IPR036034">
    <property type="entry name" value="PDZ_sf"/>
</dbReference>
<dbReference type="AlphaFoldDB" id="A0A3D3R464"/>
<dbReference type="Proteomes" id="UP000263642">
    <property type="component" value="Unassembled WGS sequence"/>
</dbReference>
<dbReference type="PANTHER" id="PTHR43343">
    <property type="entry name" value="PEPTIDASE S12"/>
    <property type="match status" value="1"/>
</dbReference>
<dbReference type="InterPro" id="IPR001478">
    <property type="entry name" value="PDZ"/>
</dbReference>
<proteinExistence type="predicted"/>
<evidence type="ECO:0000259" key="3">
    <source>
        <dbReference type="SMART" id="SM00228"/>
    </source>
</evidence>
<evidence type="ECO:0000256" key="1">
    <source>
        <dbReference type="ARBA" id="ARBA00022670"/>
    </source>
</evidence>
<organism evidence="4 5">
    <name type="scientific">Gimesia maris</name>
    <dbReference type="NCBI Taxonomy" id="122"/>
    <lineage>
        <taxon>Bacteria</taxon>
        <taxon>Pseudomonadati</taxon>
        <taxon>Planctomycetota</taxon>
        <taxon>Planctomycetia</taxon>
        <taxon>Planctomycetales</taxon>
        <taxon>Planctomycetaceae</taxon>
        <taxon>Gimesia</taxon>
    </lineage>
</organism>
<dbReference type="PRINTS" id="PR00834">
    <property type="entry name" value="PROTEASES2C"/>
</dbReference>
<evidence type="ECO:0000313" key="4">
    <source>
        <dbReference type="EMBL" id="HCO23613.1"/>
    </source>
</evidence>
<dbReference type="SUPFAM" id="SSF50156">
    <property type="entry name" value="PDZ domain-like"/>
    <property type="match status" value="1"/>
</dbReference>
<feature type="domain" description="PDZ" evidence="3">
    <location>
        <begin position="276"/>
        <end position="346"/>
    </location>
</feature>
<protein>
    <recommendedName>
        <fullName evidence="3">PDZ domain-containing protein</fullName>
    </recommendedName>
</protein>
<dbReference type="InterPro" id="IPR009003">
    <property type="entry name" value="Peptidase_S1_PA"/>
</dbReference>
<name>A0A3D3R464_9PLAN</name>
<gene>
    <name evidence="4" type="ORF">DIT97_11350</name>
</gene>
<keyword evidence="1" id="KW-0645">Protease</keyword>
<dbReference type="SUPFAM" id="SSF50494">
    <property type="entry name" value="Trypsin-like serine proteases"/>
    <property type="match status" value="1"/>
</dbReference>
<dbReference type="GO" id="GO:0004252">
    <property type="term" value="F:serine-type endopeptidase activity"/>
    <property type="evidence" value="ECO:0007669"/>
    <property type="project" value="InterPro"/>
</dbReference>
<dbReference type="Pfam" id="PF13180">
    <property type="entry name" value="PDZ_2"/>
    <property type="match status" value="1"/>
</dbReference>
<sequence length="359" mass="38503">MRQTLKINTRTAVTVMLRSLLTGAVIVAVGFSTAPLSAQDVKVQKPVSVAPAAKLSEVFFKTVPDSLEDLQEIERQVTSLTRMAIESTVSVRVGEAQGSGVIIDNKAGYILTAAHVIGLAQKNATIILHDGRTLKGRTMGLNRGLDAGLVKLVEDNEVDISKLSAVKMGDISEIEAGEWVMATGHPNGYQSGRAPVVRLGRIVSRKKHLLQTDCTLIGGDSGGPLFNMQGQVVGIHSRIGPSTSWNFHIPVSAFQDDWEKLVSGDMWGAKPLGQNAVLGVNGEDTDRGCKVTAVTRGFPAEIAGLQADDIIIQLNDEKITGIEQLAEVVQQYKPGQTVQITFIRAGKNMTFEVQLAARD</sequence>
<dbReference type="GO" id="GO:0006508">
    <property type="term" value="P:proteolysis"/>
    <property type="evidence" value="ECO:0007669"/>
    <property type="project" value="UniProtKB-KW"/>
</dbReference>
<accession>A0A3D3R464</accession>
<dbReference type="SMART" id="SM00228">
    <property type="entry name" value="PDZ"/>
    <property type="match status" value="1"/>
</dbReference>
<dbReference type="PANTHER" id="PTHR43343:SF3">
    <property type="entry name" value="PROTEASE DO-LIKE 8, CHLOROPLASTIC"/>
    <property type="match status" value="1"/>
</dbReference>
<dbReference type="Gene3D" id="2.30.42.10">
    <property type="match status" value="1"/>
</dbReference>
<dbReference type="InterPro" id="IPR001940">
    <property type="entry name" value="Peptidase_S1C"/>
</dbReference>
<dbReference type="InterPro" id="IPR051201">
    <property type="entry name" value="Chloro_Bact_Ser_Proteases"/>
</dbReference>